<dbReference type="GO" id="GO:0006111">
    <property type="term" value="P:regulation of gluconeogenesis"/>
    <property type="evidence" value="ECO:0007669"/>
    <property type="project" value="Ensembl"/>
</dbReference>
<dbReference type="GO" id="GO:0005886">
    <property type="term" value="C:plasma membrane"/>
    <property type="evidence" value="ECO:0007669"/>
    <property type="project" value="Ensembl"/>
</dbReference>
<dbReference type="GeneTree" id="ENSGT00950000183171"/>
<gene>
    <name evidence="22" type="primary">NLN</name>
</gene>
<dbReference type="Pfam" id="PF01432">
    <property type="entry name" value="Peptidase_M3"/>
    <property type="match status" value="1"/>
</dbReference>
<dbReference type="GO" id="GO:0004222">
    <property type="term" value="F:metalloendopeptidase activity"/>
    <property type="evidence" value="ECO:0007669"/>
    <property type="project" value="InterPro"/>
</dbReference>
<evidence type="ECO:0000256" key="19">
    <source>
        <dbReference type="ARBA" id="ARBA00046222"/>
    </source>
</evidence>
<evidence type="ECO:0000313" key="23">
    <source>
        <dbReference type="Proteomes" id="UP000001811"/>
    </source>
</evidence>
<dbReference type="GO" id="GO:0046872">
    <property type="term" value="F:metal ion binding"/>
    <property type="evidence" value="ECO:0007669"/>
    <property type="project" value="UniProtKB-UniRule"/>
</dbReference>
<dbReference type="InterPro" id="IPR024079">
    <property type="entry name" value="MetalloPept_cat_dom_sf"/>
</dbReference>
<dbReference type="GO" id="GO:0006518">
    <property type="term" value="P:peptide metabolic process"/>
    <property type="evidence" value="ECO:0007669"/>
    <property type="project" value="TreeGrafter"/>
</dbReference>
<dbReference type="InterPro" id="IPR045090">
    <property type="entry name" value="Pept_M3A_M3B"/>
</dbReference>
<evidence type="ECO:0000259" key="21">
    <source>
        <dbReference type="Pfam" id="PF01432"/>
    </source>
</evidence>
<dbReference type="EMBL" id="AAGW02031110">
    <property type="status" value="NOT_ANNOTATED_CDS"/>
    <property type="molecule type" value="Genomic_DNA"/>
</dbReference>
<evidence type="ECO:0000256" key="5">
    <source>
        <dbReference type="ARBA" id="ARBA00022670"/>
    </source>
</evidence>
<dbReference type="InterPro" id="IPR024077">
    <property type="entry name" value="Neurolysin/TOP_dom2"/>
</dbReference>
<keyword evidence="10" id="KW-0007">Acetylation</keyword>
<dbReference type="PANTHER" id="PTHR11804:SF44">
    <property type="entry name" value="NEUROLYSIN, MITOCHONDRIAL"/>
    <property type="match status" value="1"/>
</dbReference>
<sequence>MIARCFSAVRGLHRVGGSRILFKMTLGREVMSPLQAVSSYTAAGRNVLRWDLSPEQIKTRTEELIAQTKQVYDSVGMLDIKDVTYENCLQALADVEVKYIVERTMLDFPQHVSTDREVRAASTEADKRLSRFDIEMSMREDIFQRIVHLQETCDLEKIKPEARRYLEKSVKMGRRNGLHLPEEVQNEIKSMKKRMSELCIDFNKNLNEDDTFLVFSKAELGALPDDFIDSLEKMDDDKYKITLKYPHYFPVMKKCCIPETRRRMEMAFNTRCKEENTVILQQLLPLRAQVAKLLGYSTHADFVLEMNTAKSTSRVTAFLDDLSQKLKPLGEAEREFILSLKKKECEEKGFEYDGKINAWDLHYYMTQTEELKYSIDQEFIKEYFPIEVVTEGLLNIYQELLGLSFEQVADAHVWNPSVTLYTVKDKATGEVLGQFYLDLYPREGKYNHAACFGLQPGCLLPDGSRMLSVAALVVNFSQPVAGRPSLLRHDEVRTYFHEFGHVMHQICAQTDFARFSGTNVETDFVEVPSQMLENWVWDIDSLRRLSKHYKDGNPIADDLLEKLVASRLVNTGLLTLRQIVLSKVDQSLHTNSSLDAASEYARYCTDILGVAATPGTNMPATFGHLAGGYDGQYYGYLWSEVFSMDMFYSCFKKEGIMNPELAQLPEESMFPFSWSASCFAASLLPLTGLHPQHLCCAPSLPAVKAAAKLLIPVDPKQLSSPAEANPAIMRPILLILELHSLAGSHTTPSLDRRAGLDLEKQGPTTWSHFLVMSKTLLSFTNILTQRCWILLDSLCREAGSNRFLLTSFSFACKCRGVPCHLWLPCCHSNSAPGSKSQREFAPHSHTLCCRVRYWNQLFK</sequence>
<comment type="function">
    <text evidence="19">Hydrolyzes oligopeptides such as neurotensin, bradykinin and dynorphin A. Acts as a regulator of cannabinoid signaling pathway by mediating degradation of hemopressin, an antagonist peptide of the cannabinoid receptor CNR1.</text>
</comment>
<comment type="similarity">
    <text evidence="3 20">Belongs to the peptidase M3 family.</text>
</comment>
<evidence type="ECO:0000256" key="2">
    <source>
        <dbReference type="ARBA" id="ARBA00004569"/>
    </source>
</evidence>
<keyword evidence="7 20" id="KW-0378">Hydrolase</keyword>
<dbReference type="Proteomes" id="UP000001811">
    <property type="component" value="Chromosome 11"/>
</dbReference>
<dbReference type="EMBL" id="AAGW02031109">
    <property type="status" value="NOT_ANNOTATED_CDS"/>
    <property type="molecule type" value="Genomic_DNA"/>
</dbReference>
<evidence type="ECO:0000256" key="4">
    <source>
        <dbReference type="ARBA" id="ARBA00022490"/>
    </source>
</evidence>
<dbReference type="HOGENOM" id="CLU_001805_1_2_1"/>
<comment type="cofactor">
    <cofactor evidence="20">
        <name>Zn(2+)</name>
        <dbReference type="ChEBI" id="CHEBI:29105"/>
    </cofactor>
    <text evidence="20">Binds 1 zinc ion.</text>
</comment>
<keyword evidence="6 20" id="KW-0479">Metal-binding</keyword>
<evidence type="ECO:0000256" key="8">
    <source>
        <dbReference type="ARBA" id="ARBA00022833"/>
    </source>
</evidence>
<dbReference type="GO" id="GO:0042277">
    <property type="term" value="F:peptide binding"/>
    <property type="evidence" value="ECO:0007669"/>
    <property type="project" value="Ensembl"/>
</dbReference>
<dbReference type="EMBL" id="AAGW02031112">
    <property type="status" value="NOT_ANNOTATED_CDS"/>
    <property type="molecule type" value="Genomic_DNA"/>
</dbReference>
<evidence type="ECO:0000256" key="17">
    <source>
        <dbReference type="ARBA" id="ARBA00041940"/>
    </source>
</evidence>
<dbReference type="EMBL" id="AAGW02031114">
    <property type="status" value="NOT_ANNOTATED_CDS"/>
    <property type="molecule type" value="Genomic_DNA"/>
</dbReference>
<dbReference type="Gene3D" id="3.40.390.10">
    <property type="entry name" value="Collagenase (Catalytic Domain)"/>
    <property type="match status" value="1"/>
</dbReference>
<dbReference type="GO" id="GO:1902809">
    <property type="term" value="P:regulation of skeletal muscle fiber differentiation"/>
    <property type="evidence" value="ECO:0007669"/>
    <property type="project" value="Ensembl"/>
</dbReference>
<comment type="catalytic activity">
    <reaction evidence="13">
        <text>Preferential cleavage in neurotensin: 10-Pro-|-Tyr-11.</text>
        <dbReference type="EC" id="3.4.24.16"/>
    </reaction>
</comment>
<dbReference type="Ensembl" id="ENSOCUT00000009418.4">
    <property type="protein sequence ID" value="ENSOCUP00000008123.4"/>
    <property type="gene ID" value="ENSOCUG00000009420.4"/>
</dbReference>
<evidence type="ECO:0000313" key="22">
    <source>
        <dbReference type="Ensembl" id="ENSOCUP00000008123.4"/>
    </source>
</evidence>
<reference evidence="22" key="3">
    <citation type="submission" date="2025-09" db="UniProtKB">
        <authorList>
            <consortium name="Ensembl"/>
        </authorList>
    </citation>
    <scope>IDENTIFICATION</scope>
    <source>
        <strain evidence="22">Thorbecke</strain>
    </source>
</reference>
<dbReference type="FunFam" id="1.20.1050.40:FF:000001">
    <property type="entry name" value="Thimet oligopeptidase 1"/>
    <property type="match status" value="1"/>
</dbReference>
<evidence type="ECO:0000256" key="6">
    <source>
        <dbReference type="ARBA" id="ARBA00022723"/>
    </source>
</evidence>
<evidence type="ECO:0000256" key="11">
    <source>
        <dbReference type="ARBA" id="ARBA00023049"/>
    </source>
</evidence>
<evidence type="ECO:0000256" key="7">
    <source>
        <dbReference type="ARBA" id="ARBA00022801"/>
    </source>
</evidence>
<comment type="subcellular location">
    <subcellularLocation>
        <location evidence="1">Cytoplasm</location>
    </subcellularLocation>
    <subcellularLocation>
        <location evidence="2">Mitochondrion intermembrane space</location>
    </subcellularLocation>
</comment>
<keyword evidence="5 20" id="KW-0645">Protease</keyword>
<evidence type="ECO:0000256" key="3">
    <source>
        <dbReference type="ARBA" id="ARBA00006040"/>
    </source>
</evidence>
<organism evidence="22 23">
    <name type="scientific">Oryctolagus cuniculus</name>
    <name type="common">Rabbit</name>
    <dbReference type="NCBI Taxonomy" id="9986"/>
    <lineage>
        <taxon>Eukaryota</taxon>
        <taxon>Metazoa</taxon>
        <taxon>Chordata</taxon>
        <taxon>Craniata</taxon>
        <taxon>Vertebrata</taxon>
        <taxon>Euteleostomi</taxon>
        <taxon>Mammalia</taxon>
        <taxon>Eutheria</taxon>
        <taxon>Euarchontoglires</taxon>
        <taxon>Glires</taxon>
        <taxon>Lagomorpha</taxon>
        <taxon>Leporidae</taxon>
        <taxon>Oryctolagus</taxon>
    </lineage>
</organism>
<dbReference type="Bgee" id="ENSOCUG00000009420">
    <property type="expression patterns" value="Expressed in heart and 14 other cell types or tissues"/>
</dbReference>
<dbReference type="Gene3D" id="1.20.1050.40">
    <property type="entry name" value="Endopeptidase. Chain P, domain 1"/>
    <property type="match status" value="1"/>
</dbReference>
<keyword evidence="23" id="KW-1185">Reference proteome</keyword>
<evidence type="ECO:0000256" key="12">
    <source>
        <dbReference type="ARBA" id="ARBA00023128"/>
    </source>
</evidence>
<proteinExistence type="inferred from homology"/>
<evidence type="ECO:0000256" key="16">
    <source>
        <dbReference type="ARBA" id="ARBA00041659"/>
    </source>
</evidence>
<accession>G1SX63</accession>
<reference evidence="22" key="2">
    <citation type="submission" date="2025-08" db="UniProtKB">
        <authorList>
            <consortium name="Ensembl"/>
        </authorList>
    </citation>
    <scope>IDENTIFICATION</scope>
    <source>
        <strain evidence="22">Thorbecke</strain>
    </source>
</reference>
<dbReference type="GO" id="GO:0006508">
    <property type="term" value="P:proteolysis"/>
    <property type="evidence" value="ECO:0007669"/>
    <property type="project" value="UniProtKB-KW"/>
</dbReference>
<dbReference type="EMBL" id="AAGW02031111">
    <property type="status" value="NOT_ANNOTATED_CDS"/>
    <property type="molecule type" value="Genomic_DNA"/>
</dbReference>
<dbReference type="InterPro" id="IPR001567">
    <property type="entry name" value="Pept_M3A_M3B_dom"/>
</dbReference>
<dbReference type="PANTHER" id="PTHR11804">
    <property type="entry name" value="PROTEASE M3 THIMET OLIGOPEPTIDASE-RELATED"/>
    <property type="match status" value="1"/>
</dbReference>
<dbReference type="Gene3D" id="1.10.1370.10">
    <property type="entry name" value="Neurolysin, domain 3"/>
    <property type="match status" value="1"/>
</dbReference>
<evidence type="ECO:0000256" key="14">
    <source>
        <dbReference type="ARBA" id="ARBA00039068"/>
    </source>
</evidence>
<evidence type="ECO:0000256" key="15">
    <source>
        <dbReference type="ARBA" id="ARBA00039454"/>
    </source>
</evidence>
<dbReference type="CDD" id="cd06455">
    <property type="entry name" value="M3A_TOP"/>
    <property type="match status" value="1"/>
</dbReference>
<evidence type="ECO:0000256" key="1">
    <source>
        <dbReference type="ARBA" id="ARBA00004496"/>
    </source>
</evidence>
<keyword evidence="4" id="KW-0963">Cytoplasm</keyword>
<dbReference type="FunFam" id="3.40.390.10:FF:000006">
    <property type="entry name" value="Thimet oligopeptidase 1"/>
    <property type="match status" value="1"/>
</dbReference>
<evidence type="ECO:0000256" key="20">
    <source>
        <dbReference type="RuleBase" id="RU003435"/>
    </source>
</evidence>
<dbReference type="AlphaFoldDB" id="G1SX63"/>
<dbReference type="ExpressionAtlas" id="G1SX63">
    <property type="expression patterns" value="baseline"/>
</dbReference>
<protein>
    <recommendedName>
        <fullName evidence="15">Neurolysin, mitochondrial</fullName>
        <ecNumber evidence="14">3.4.24.16</ecNumber>
    </recommendedName>
    <alternativeName>
        <fullName evidence="17">Microsomal endopeptidase</fullName>
    </alternativeName>
    <alternativeName>
        <fullName evidence="18">Mitochondrial oligopeptidase M</fullName>
    </alternativeName>
    <alternativeName>
        <fullName evidence="16">Neurotensin endopeptidase</fullName>
    </alternativeName>
</protein>
<evidence type="ECO:0000256" key="9">
    <source>
        <dbReference type="ARBA" id="ARBA00022946"/>
    </source>
</evidence>
<reference evidence="22 23" key="1">
    <citation type="journal article" date="2011" name="Nature">
        <title>A high-resolution map of human evolutionary constraint using 29 mammals.</title>
        <authorList>
            <person name="Lindblad-Toh K."/>
            <person name="Garber M."/>
            <person name="Zuk O."/>
            <person name="Lin M.F."/>
            <person name="Parker B.J."/>
            <person name="Washietl S."/>
            <person name="Kheradpour P."/>
            <person name="Ernst J."/>
            <person name="Jordan G."/>
            <person name="Mauceli E."/>
            <person name="Ward L.D."/>
            <person name="Lowe C.B."/>
            <person name="Holloway A.K."/>
            <person name="Clamp M."/>
            <person name="Gnerre S."/>
            <person name="Alfoldi J."/>
            <person name="Beal K."/>
            <person name="Chang J."/>
            <person name="Clawson H."/>
            <person name="Cuff J."/>
            <person name="Di Palma F."/>
            <person name="Fitzgerald S."/>
            <person name="Flicek P."/>
            <person name="Guttman M."/>
            <person name="Hubisz M.J."/>
            <person name="Jaffe D.B."/>
            <person name="Jungreis I."/>
            <person name="Kent W.J."/>
            <person name="Kostka D."/>
            <person name="Lara M."/>
            <person name="Martins A.L."/>
            <person name="Massingham T."/>
            <person name="Moltke I."/>
            <person name="Raney B.J."/>
            <person name="Rasmussen M.D."/>
            <person name="Robinson J."/>
            <person name="Stark A."/>
            <person name="Vilella A.J."/>
            <person name="Wen J."/>
            <person name="Xie X."/>
            <person name="Zody M.C."/>
            <person name="Baldwin J."/>
            <person name="Bloom T."/>
            <person name="Chin C.W."/>
            <person name="Heiman D."/>
            <person name="Nicol R."/>
            <person name="Nusbaum C."/>
            <person name="Young S."/>
            <person name="Wilkinson J."/>
            <person name="Worley K.C."/>
            <person name="Kovar C.L."/>
            <person name="Muzny D.M."/>
            <person name="Gibbs R.A."/>
            <person name="Cree A."/>
            <person name="Dihn H.H."/>
            <person name="Fowler G."/>
            <person name="Jhangiani S."/>
            <person name="Joshi V."/>
            <person name="Lee S."/>
            <person name="Lewis L.R."/>
            <person name="Nazareth L.V."/>
            <person name="Okwuonu G."/>
            <person name="Santibanez J."/>
            <person name="Warren W.C."/>
            <person name="Mardis E.R."/>
            <person name="Weinstock G.M."/>
            <person name="Wilson R.K."/>
            <person name="Delehaunty K."/>
            <person name="Dooling D."/>
            <person name="Fronik C."/>
            <person name="Fulton L."/>
            <person name="Fulton B."/>
            <person name="Graves T."/>
            <person name="Minx P."/>
            <person name="Sodergren E."/>
            <person name="Birney E."/>
            <person name="Margulies E.H."/>
            <person name="Herrero J."/>
            <person name="Green E.D."/>
            <person name="Haussler D."/>
            <person name="Siepel A."/>
            <person name="Goldman N."/>
            <person name="Pollard K.S."/>
            <person name="Pedersen J.S."/>
            <person name="Lander E.S."/>
            <person name="Kellis M."/>
        </authorList>
    </citation>
    <scope>NUCLEOTIDE SEQUENCE [LARGE SCALE GENOMIC DNA]</scope>
    <source>
        <strain evidence="22 23">Thorbecke inbred</strain>
    </source>
</reference>
<keyword evidence="8 20" id="KW-0862">Zinc</keyword>
<keyword evidence="12" id="KW-0496">Mitochondrion</keyword>
<evidence type="ECO:0000256" key="10">
    <source>
        <dbReference type="ARBA" id="ARBA00022990"/>
    </source>
</evidence>
<dbReference type="EMBL" id="AAGW02031113">
    <property type="status" value="NOT_ANNOTATED_CDS"/>
    <property type="molecule type" value="Genomic_DNA"/>
</dbReference>
<evidence type="ECO:0000256" key="13">
    <source>
        <dbReference type="ARBA" id="ARBA00035987"/>
    </source>
</evidence>
<dbReference type="EC" id="3.4.24.16" evidence="14"/>
<dbReference type="SUPFAM" id="SSF55486">
    <property type="entry name" value="Metalloproteases ('zincins'), catalytic domain"/>
    <property type="match status" value="1"/>
</dbReference>
<dbReference type="GO" id="GO:0005758">
    <property type="term" value="C:mitochondrial intermembrane space"/>
    <property type="evidence" value="ECO:0007669"/>
    <property type="project" value="UniProtKB-SubCell"/>
</dbReference>
<feature type="domain" description="Peptidase M3A/M3B catalytic" evidence="21">
    <location>
        <begin position="251"/>
        <end position="658"/>
    </location>
</feature>
<name>G1SX63_RABIT</name>
<keyword evidence="9" id="KW-0809">Transit peptide</keyword>
<keyword evidence="11 20" id="KW-0482">Metalloprotease</keyword>
<evidence type="ECO:0000256" key="18">
    <source>
        <dbReference type="ARBA" id="ARBA00042607"/>
    </source>
</evidence>
<dbReference type="InterPro" id="IPR024080">
    <property type="entry name" value="Neurolysin/TOP_N"/>
</dbReference>